<name>A0ABQ9GM57_9NEOP</name>
<evidence type="ECO:0000313" key="2">
    <source>
        <dbReference type="Proteomes" id="UP001159363"/>
    </source>
</evidence>
<reference evidence="1 2" key="1">
    <citation type="submission" date="2023-02" db="EMBL/GenBank/DDBJ databases">
        <title>LHISI_Scaffold_Assembly.</title>
        <authorList>
            <person name="Stuart O.P."/>
            <person name="Cleave R."/>
            <person name="Magrath M.J.L."/>
            <person name="Mikheyev A.S."/>
        </authorList>
    </citation>
    <scope>NUCLEOTIDE SEQUENCE [LARGE SCALE GENOMIC DNA]</scope>
    <source>
        <strain evidence="1">Daus_M_001</strain>
        <tissue evidence="1">Leg muscle</tissue>
    </source>
</reference>
<sequence length="156" mass="17873">MMPFFHACGNFANAKSCHPYTQDMQKLLFIMVPKEYEKFLSEGYGTSRCEGKIYIGQDMKSVSGLTQGWSVTYSVVSKWVLGLTATHDICILSEEFCEVHFSSTEQHEDFGEAHKARDSTNMAKVSLWFGNHSPFSYRLNHVNTCWSRGIQHNRML</sequence>
<dbReference type="EMBL" id="JARBHB010000011">
    <property type="protein sequence ID" value="KAJ8873109.1"/>
    <property type="molecule type" value="Genomic_DNA"/>
</dbReference>
<comment type="caution">
    <text evidence="1">The sequence shown here is derived from an EMBL/GenBank/DDBJ whole genome shotgun (WGS) entry which is preliminary data.</text>
</comment>
<protein>
    <submittedName>
        <fullName evidence="1">Uncharacterized protein</fullName>
    </submittedName>
</protein>
<accession>A0ABQ9GM57</accession>
<proteinExistence type="predicted"/>
<gene>
    <name evidence="1" type="ORF">PR048_026726</name>
</gene>
<evidence type="ECO:0000313" key="1">
    <source>
        <dbReference type="EMBL" id="KAJ8873109.1"/>
    </source>
</evidence>
<organism evidence="1 2">
    <name type="scientific">Dryococelus australis</name>
    <dbReference type="NCBI Taxonomy" id="614101"/>
    <lineage>
        <taxon>Eukaryota</taxon>
        <taxon>Metazoa</taxon>
        <taxon>Ecdysozoa</taxon>
        <taxon>Arthropoda</taxon>
        <taxon>Hexapoda</taxon>
        <taxon>Insecta</taxon>
        <taxon>Pterygota</taxon>
        <taxon>Neoptera</taxon>
        <taxon>Polyneoptera</taxon>
        <taxon>Phasmatodea</taxon>
        <taxon>Verophasmatodea</taxon>
        <taxon>Anareolatae</taxon>
        <taxon>Phasmatidae</taxon>
        <taxon>Eurycanthinae</taxon>
        <taxon>Dryococelus</taxon>
    </lineage>
</organism>
<dbReference type="Proteomes" id="UP001159363">
    <property type="component" value="Chromosome 10"/>
</dbReference>
<keyword evidence="2" id="KW-1185">Reference proteome</keyword>